<sequence>MTAPASAYPRSAESLLPDAKALTARLGATPTRNQLMKEFRIGAPKATALIELLNAKPARRAKPTPPPAPPAGPVYTYPEPIGPAPADPAPTNGHAAALDRGFAVDRARKGYLVGPAGYSAVDMFREVGSAVAAPLNGRHREPQVAVDGHPDAKIATAAPAATRAARRPVAWPVLLLALPAFVAIWSGWVELGELAGFGVVHPLPGIADGVKLNTAITLPIGVETYAAYALWVWLSGRAPAVARRFAKWSAIGSLIFGAAGQVAYHLMSAAGLTVAPWWITTAVACLPVAVLGMGAALAHLLHADND</sequence>
<proteinExistence type="predicted"/>
<dbReference type="RefSeq" id="WP_090795370.1">
    <property type="nucleotide sequence ID" value="NZ_BOND01000020.1"/>
</dbReference>
<evidence type="ECO:0000256" key="1">
    <source>
        <dbReference type="SAM" id="Phobius"/>
    </source>
</evidence>
<accession>A0A1H3RWE0</accession>
<keyword evidence="1" id="KW-0472">Membrane</keyword>
<gene>
    <name evidence="2" type="ORF">SAMN05421684_4305</name>
</gene>
<dbReference type="OrthoDB" id="3685088at2"/>
<protein>
    <submittedName>
        <fullName evidence="2">Uncharacterized protein</fullName>
    </submittedName>
</protein>
<dbReference type="AlphaFoldDB" id="A0A1H3RWE0"/>
<feature type="transmembrane region" description="Helical" evidence="1">
    <location>
        <begin position="276"/>
        <end position="301"/>
    </location>
</feature>
<keyword evidence="3" id="KW-1185">Reference proteome</keyword>
<dbReference type="EMBL" id="FNQB01000002">
    <property type="protein sequence ID" value="SDZ30054.1"/>
    <property type="molecule type" value="Genomic_DNA"/>
</dbReference>
<keyword evidence="1" id="KW-0812">Transmembrane</keyword>
<feature type="transmembrane region" description="Helical" evidence="1">
    <location>
        <begin position="169"/>
        <end position="188"/>
    </location>
</feature>
<feature type="transmembrane region" description="Helical" evidence="1">
    <location>
        <begin position="245"/>
        <end position="264"/>
    </location>
</feature>
<evidence type="ECO:0000313" key="3">
    <source>
        <dbReference type="Proteomes" id="UP000199632"/>
    </source>
</evidence>
<organism evidence="2 3">
    <name type="scientific">Asanoa ishikariensis</name>
    <dbReference type="NCBI Taxonomy" id="137265"/>
    <lineage>
        <taxon>Bacteria</taxon>
        <taxon>Bacillati</taxon>
        <taxon>Actinomycetota</taxon>
        <taxon>Actinomycetes</taxon>
        <taxon>Micromonosporales</taxon>
        <taxon>Micromonosporaceae</taxon>
        <taxon>Asanoa</taxon>
    </lineage>
</organism>
<keyword evidence="1" id="KW-1133">Transmembrane helix</keyword>
<dbReference type="STRING" id="137265.SAMN05421684_4305"/>
<evidence type="ECO:0000313" key="2">
    <source>
        <dbReference type="EMBL" id="SDZ30054.1"/>
    </source>
</evidence>
<feature type="transmembrane region" description="Helical" evidence="1">
    <location>
        <begin position="212"/>
        <end position="233"/>
    </location>
</feature>
<dbReference type="Proteomes" id="UP000199632">
    <property type="component" value="Unassembled WGS sequence"/>
</dbReference>
<reference evidence="3" key="1">
    <citation type="submission" date="2016-10" db="EMBL/GenBank/DDBJ databases">
        <authorList>
            <person name="Varghese N."/>
            <person name="Submissions S."/>
        </authorList>
    </citation>
    <scope>NUCLEOTIDE SEQUENCE [LARGE SCALE GENOMIC DNA]</scope>
    <source>
        <strain evidence="3">DSM 44718</strain>
    </source>
</reference>
<name>A0A1H3RWE0_9ACTN</name>